<reference evidence="1" key="1">
    <citation type="submission" date="2015-07" db="EMBL/GenBank/DDBJ databases">
        <title>MeaNS - Measles Nucleotide Surveillance Program.</title>
        <authorList>
            <person name="Tran T."/>
            <person name="Druce J."/>
        </authorList>
    </citation>
    <scope>NUCLEOTIDE SEQUENCE</scope>
    <source>
        <strain evidence="1">UCB-OBI-ISO-001</strain>
        <tissue evidence="1">Gonad</tissue>
    </source>
</reference>
<dbReference type="EMBL" id="KQ421570">
    <property type="protein sequence ID" value="KOF77096.1"/>
    <property type="molecule type" value="Genomic_DNA"/>
</dbReference>
<dbReference type="OrthoDB" id="6283535at2759"/>
<dbReference type="PANTHER" id="PTHR45913:SF9">
    <property type="entry name" value="GENERAL TRANSCRIPTION FACTOR II-I REPEAT DOMAIN-CONTAINING PROTEIN 2-LIKE-RELATED"/>
    <property type="match status" value="1"/>
</dbReference>
<dbReference type="AlphaFoldDB" id="A0A0L8GJB9"/>
<dbReference type="PANTHER" id="PTHR45913">
    <property type="entry name" value="EPM2A-INTERACTING PROTEIN 1"/>
    <property type="match status" value="1"/>
</dbReference>
<protein>
    <recommendedName>
        <fullName evidence="2">SPIN-DOC-like zinc-finger domain-containing protein</fullName>
    </recommendedName>
</protein>
<sequence>MSLSKRRKVDTEFRLFEEKWSFSYLFVAVSGKPVCLVCLQQVSVFKEYTIWCHYEIHHANKYNNLQGEDTKSFIAFLVAIDESTDITDVAQLAIFIHGVDKTLTVTEEFLELVPMMDTTTANDIFISFIGALDRAGMDWAYAVSVATDSIPSLIRKKAGVVMQFREKVRRLSQGAVLKRFFNLQEEIEQFIEKKGKPVLEFQSLGWLQDLAFIVDITEHLNNLNKMLQGRKTLSRSILKAYTQLSGGNPAHFPCLKDVVATTDNVDMNWYKDNIKGLLREFEQWFQIFDELETDFIVLCLRFTSMPLICPLTSNLK</sequence>
<name>A0A0L8GJB9_OCTBM</name>
<proteinExistence type="predicted"/>
<evidence type="ECO:0000313" key="1">
    <source>
        <dbReference type="EMBL" id="KOF77096.1"/>
    </source>
</evidence>
<dbReference type="STRING" id="37653.A0A0L8GJB9"/>
<accession>A0A0L8GJB9</accession>
<organism evidence="1">
    <name type="scientific">Octopus bimaculoides</name>
    <name type="common">California two-spotted octopus</name>
    <dbReference type="NCBI Taxonomy" id="37653"/>
    <lineage>
        <taxon>Eukaryota</taxon>
        <taxon>Metazoa</taxon>
        <taxon>Spiralia</taxon>
        <taxon>Lophotrochozoa</taxon>
        <taxon>Mollusca</taxon>
        <taxon>Cephalopoda</taxon>
        <taxon>Coleoidea</taxon>
        <taxon>Octopodiformes</taxon>
        <taxon>Octopoda</taxon>
        <taxon>Incirrata</taxon>
        <taxon>Octopodidae</taxon>
        <taxon>Octopus</taxon>
    </lineage>
</organism>
<evidence type="ECO:0008006" key="2">
    <source>
        <dbReference type="Google" id="ProtNLM"/>
    </source>
</evidence>
<gene>
    <name evidence="1" type="ORF">OCBIM_22032513mg</name>
</gene>